<gene>
    <name evidence="1" type="ORF">V473_04925</name>
</gene>
<reference evidence="1 2" key="1">
    <citation type="journal article" date="2015" name="G3 (Bethesda)">
        <title>Insights into Ongoing Evolution of the Hexachlorocyclohexane Catabolic Pathway from Comparative Genomics of Ten Sphingomonadaceae Strains.</title>
        <authorList>
            <person name="Pearce S.L."/>
            <person name="Oakeshott J.G."/>
            <person name="Pandey G."/>
        </authorList>
    </citation>
    <scope>NUCLEOTIDE SEQUENCE [LARGE SCALE GENOMIC DNA]</scope>
    <source>
        <strain evidence="1 2">LL01</strain>
    </source>
</reference>
<accession>A0A0J7Y4E2</accession>
<proteinExistence type="predicted"/>
<dbReference type="AlphaFoldDB" id="A0A0J7Y4E2"/>
<protein>
    <submittedName>
        <fullName evidence="1">Uncharacterized protein</fullName>
    </submittedName>
</protein>
<organism evidence="1 2">
    <name type="scientific">Sphingobium cupriresistens LL01</name>
    <dbReference type="NCBI Taxonomy" id="1420583"/>
    <lineage>
        <taxon>Bacteria</taxon>
        <taxon>Pseudomonadati</taxon>
        <taxon>Pseudomonadota</taxon>
        <taxon>Alphaproteobacteria</taxon>
        <taxon>Sphingomonadales</taxon>
        <taxon>Sphingomonadaceae</taxon>
        <taxon>Sphingobium</taxon>
    </lineage>
</organism>
<keyword evidence="2" id="KW-1185">Reference proteome</keyword>
<dbReference type="Proteomes" id="UP000052232">
    <property type="component" value="Unassembled WGS sequence"/>
</dbReference>
<dbReference type="EMBL" id="JACT01000001">
    <property type="protein sequence ID" value="KMS58729.1"/>
    <property type="molecule type" value="Genomic_DNA"/>
</dbReference>
<comment type="caution">
    <text evidence="1">The sequence shown here is derived from an EMBL/GenBank/DDBJ whole genome shotgun (WGS) entry which is preliminary data.</text>
</comment>
<evidence type="ECO:0000313" key="2">
    <source>
        <dbReference type="Proteomes" id="UP000052232"/>
    </source>
</evidence>
<name>A0A0J7Y4E2_9SPHN</name>
<sequence length="88" mass="10199">MPDALFRFVTHPLPVIANIFGKALRALALPMSTLGNLCPRLRVDRWLPCKLRRDFDKCFADQHRDRIEVRSIGTQTQPLRLQWDRSAA</sequence>
<evidence type="ECO:0000313" key="1">
    <source>
        <dbReference type="EMBL" id="KMS58729.1"/>
    </source>
</evidence>